<dbReference type="Pfam" id="PF00082">
    <property type="entry name" value="Peptidase_S8"/>
    <property type="match status" value="1"/>
</dbReference>
<organism evidence="16 17">
    <name type="scientific">Streptococcus caledonicus</name>
    <dbReference type="NCBI Taxonomy" id="2614158"/>
    <lineage>
        <taxon>Bacteria</taxon>
        <taxon>Bacillati</taxon>
        <taxon>Bacillota</taxon>
        <taxon>Bacilli</taxon>
        <taxon>Lactobacillales</taxon>
        <taxon>Streptococcaceae</taxon>
        <taxon>Streptococcus</taxon>
    </lineage>
</organism>
<protein>
    <submittedName>
        <fullName evidence="16">S8 family serine peptidase</fullName>
    </submittedName>
</protein>
<evidence type="ECO:0000256" key="5">
    <source>
        <dbReference type="ARBA" id="ARBA00022729"/>
    </source>
</evidence>
<dbReference type="PROSITE" id="PS51257">
    <property type="entry name" value="PROKAR_LIPOPROTEIN"/>
    <property type="match status" value="1"/>
</dbReference>
<evidence type="ECO:0000256" key="1">
    <source>
        <dbReference type="ARBA" id="ARBA00011073"/>
    </source>
</evidence>
<dbReference type="InterPro" id="IPR036852">
    <property type="entry name" value="Peptidase_S8/S53_dom_sf"/>
</dbReference>
<evidence type="ECO:0000256" key="3">
    <source>
        <dbReference type="ARBA" id="ARBA00022525"/>
    </source>
</evidence>
<evidence type="ECO:0000256" key="10">
    <source>
        <dbReference type="SAM" id="MobiDB-lite"/>
    </source>
</evidence>
<accession>A0ABW0UCK3</accession>
<dbReference type="InterPro" id="IPR023827">
    <property type="entry name" value="Peptidase_S8_Asp-AS"/>
</dbReference>
<evidence type="ECO:0000313" key="17">
    <source>
        <dbReference type="Proteomes" id="UP001596110"/>
    </source>
</evidence>
<dbReference type="PROSITE" id="PS00138">
    <property type="entry name" value="SUBTILASE_SER"/>
    <property type="match status" value="1"/>
</dbReference>
<feature type="domain" description="PA" evidence="14">
    <location>
        <begin position="323"/>
        <end position="414"/>
    </location>
</feature>
<dbReference type="RefSeq" id="WP_156805220.1">
    <property type="nucleotide sequence ID" value="NZ_JBHSOJ010000016.1"/>
</dbReference>
<feature type="compositionally biased region" description="Basic and acidic residues" evidence="10">
    <location>
        <begin position="1578"/>
        <end position="1593"/>
    </location>
</feature>
<feature type="transmembrane region" description="Helical" evidence="11">
    <location>
        <begin position="1642"/>
        <end position="1660"/>
    </location>
</feature>
<dbReference type="InterPro" id="IPR046450">
    <property type="entry name" value="PA_dom_sf"/>
</dbReference>
<feature type="active site" description="Charge relay system" evidence="8">
    <location>
        <position position="87"/>
    </location>
</feature>
<dbReference type="InterPro" id="IPR023828">
    <property type="entry name" value="Peptidase_S8_Ser-AS"/>
</dbReference>
<feature type="active site" description="Charge relay system" evidence="8">
    <location>
        <position position="488"/>
    </location>
</feature>
<keyword evidence="5 12" id="KW-0732">Signal</keyword>
<gene>
    <name evidence="16" type="ORF">ACFPQ3_06800</name>
</gene>
<dbReference type="Pfam" id="PF06280">
    <property type="entry name" value="fn3_5"/>
    <property type="match status" value="1"/>
</dbReference>
<dbReference type="InterPro" id="IPR015500">
    <property type="entry name" value="Peptidase_S8_subtilisin-rel"/>
</dbReference>
<evidence type="ECO:0000313" key="16">
    <source>
        <dbReference type="EMBL" id="MFC5631290.1"/>
    </source>
</evidence>
<dbReference type="EMBL" id="JBHSOJ010000016">
    <property type="protein sequence ID" value="MFC5631290.1"/>
    <property type="molecule type" value="Genomic_DNA"/>
</dbReference>
<dbReference type="InterPro" id="IPR010435">
    <property type="entry name" value="C5a/SBT2-like_Fn3"/>
</dbReference>
<dbReference type="InterPro" id="IPR003137">
    <property type="entry name" value="PA_domain"/>
</dbReference>
<reference evidence="17" key="1">
    <citation type="journal article" date="2019" name="Int. J. Syst. Evol. Microbiol.">
        <title>The Global Catalogue of Microorganisms (GCM) 10K type strain sequencing project: providing services to taxonomists for standard genome sequencing and annotation.</title>
        <authorList>
            <consortium name="The Broad Institute Genomics Platform"/>
            <consortium name="The Broad Institute Genome Sequencing Center for Infectious Disease"/>
            <person name="Wu L."/>
            <person name="Ma J."/>
        </authorList>
    </citation>
    <scope>NUCLEOTIDE SEQUENCE [LARGE SCALE GENOMIC DNA]</scope>
    <source>
        <strain evidence="17">DT43</strain>
    </source>
</reference>
<evidence type="ECO:0000256" key="12">
    <source>
        <dbReference type="SAM" id="SignalP"/>
    </source>
</evidence>
<dbReference type="Pfam" id="PF02225">
    <property type="entry name" value="PA"/>
    <property type="match status" value="1"/>
</dbReference>
<proteinExistence type="inferred from homology"/>
<dbReference type="SUPFAM" id="SSF52025">
    <property type="entry name" value="PA domain"/>
    <property type="match status" value="1"/>
</dbReference>
<evidence type="ECO:0000256" key="2">
    <source>
        <dbReference type="ARBA" id="ARBA00022512"/>
    </source>
</evidence>
<evidence type="ECO:0000259" key="13">
    <source>
        <dbReference type="Pfam" id="PF00082"/>
    </source>
</evidence>
<dbReference type="SUPFAM" id="SSF52743">
    <property type="entry name" value="Subtilisin-like"/>
    <property type="match status" value="1"/>
</dbReference>
<keyword evidence="7 8" id="KW-0720">Serine protease</keyword>
<dbReference type="Gene3D" id="3.50.30.30">
    <property type="match status" value="1"/>
</dbReference>
<keyword evidence="11" id="KW-1133">Transmembrane helix</keyword>
<keyword evidence="17" id="KW-1185">Reference proteome</keyword>
<dbReference type="Proteomes" id="UP001596110">
    <property type="component" value="Unassembled WGS sequence"/>
</dbReference>
<dbReference type="Gene3D" id="3.40.50.200">
    <property type="entry name" value="Peptidase S8/S53 domain"/>
    <property type="match status" value="1"/>
</dbReference>
<dbReference type="PANTHER" id="PTHR43806">
    <property type="entry name" value="PEPTIDASE S8"/>
    <property type="match status" value="1"/>
</dbReference>
<evidence type="ECO:0000256" key="6">
    <source>
        <dbReference type="ARBA" id="ARBA00022801"/>
    </source>
</evidence>
<keyword evidence="11" id="KW-0812">Transmembrane</keyword>
<evidence type="ECO:0000259" key="15">
    <source>
        <dbReference type="Pfam" id="PF06280"/>
    </source>
</evidence>
<name>A0ABW0UCK3_9STRE</name>
<dbReference type="PRINTS" id="PR00723">
    <property type="entry name" value="SUBTILISIN"/>
</dbReference>
<evidence type="ECO:0000256" key="9">
    <source>
        <dbReference type="RuleBase" id="RU003355"/>
    </source>
</evidence>
<feature type="chain" id="PRO_5045338525" evidence="12">
    <location>
        <begin position="26"/>
        <end position="1669"/>
    </location>
</feature>
<feature type="domain" description="Peptidase S8/S53" evidence="13">
    <location>
        <begin position="78"/>
        <end position="544"/>
    </location>
</feature>
<keyword evidence="3" id="KW-0964">Secreted</keyword>
<feature type="region of interest" description="Disordered" evidence="10">
    <location>
        <begin position="94"/>
        <end position="121"/>
    </location>
</feature>
<dbReference type="PROSITE" id="PS00136">
    <property type="entry name" value="SUBTILASE_ASP"/>
    <property type="match status" value="1"/>
</dbReference>
<dbReference type="InterPro" id="IPR050131">
    <property type="entry name" value="Peptidase_S8_subtilisin-like"/>
</dbReference>
<feature type="active site" description="Charge relay system" evidence="8">
    <location>
        <position position="146"/>
    </location>
</feature>
<keyword evidence="2" id="KW-0134">Cell wall</keyword>
<sequence length="1669" mass="184878">MNKKISVAVATSVVIGCASTSVAWADEVEQPLINNEIGQANTPNKEESELNTVSSDQAPLKEALEELKDVRQKHHVDGRGKIIALVDSGVDTSHPDLRLDDDAVSSSKLTPSEKKDGSTDFTAKIPHGYNYTEGNFRLRDDVPDPHGQHVAGILAGNSKDPNGVIGVAPNAQLLGYKTFSDSTQKISPGANDAVDHAINDAVEHGADVVNLSLGLEGSGLPGDIHGETIKNAVDKGVVIVSSIGNYSSSTSSSTYDHYANRGLAMKDSAAMVALAATPQAIGVGAVQNKVLYAENMIVDGESYPHWNVGKATQDLKPRQEQTVELVNANLATQKDVETLGDKLKGKVALIYRGEDAVYKKAERLKDAGAIGAILINAPLHASREDYRDKFITSYEHIRTSDFWYVSVSGKAGEQLVKPIANIGDTKTIKLRFTTEKSPYVLSQHDRIAGFSSWGPTSDLELKPDLVAPGQDIRSTFNDGSYGVMSGTSMSSPYVAGVSTLLSDKIKGITGSKERLGFYKGFSNVELNKLLLMNTAKPLKDLGSTTGDLEYSPRVQGAGLVDADAALSTKVFATGTGKKGVVTLKEIKSDEVTFTATLYNFGDTAQQFDIKHSKVLSETVIKKTKTEREATSSIFTKDEAGNFTEHINEVHPIAVDGGELTSDHKVLIQPNSSATVTFKLKTGQVKDDFVEGFIYFVPKDKTHPELSLPYFGFKGDWSAEPAIDAPRWEKSNLAGLTGVFTAYDGRKGHNVVSYLEKGVENKGDVPNPDNIAFTNRRDTSEASSRNVVPRLSFLRNVRDYEVAIVDGKEESSKVLQVVQTGHFKRKLFYSTLTEANHANAANAAIESDLRWEGKVYNPEIADDEEVPEGQYYYRIRTKIHDSSPVQTMYLPFRIDNTDPTMTAELNEDKSKVTITTADNHKIWKVLAMADGKSVSVAKVAENTYEIKDVDKLDAYRLRVQAMDFAGNPSEEKEFILNEEKDQPRRRLSLLDEAIKSLFDQDIKSEPHEEKEAEDQPAYINMFNWAMYGKFTGKSKINEEDGKLYYDLNMAIQNNHYAVVTTTNKSATDSEMGQSKDYSPIFSQKFETVSQDGQYRYKDYPVLIKEGFNIINIKIYDKDDKLVMEEGNILYYDEHAPRLQLKNQIDLYDDEDNMADGALTSIDGTIYARNGRVVLEGTVADNGPKWVLTVNGNNIATHYQYQKEGDNEKPFKHELVVKEDDEIKIKLMDDQENARTIRLTVKEDNQAPTIKTNLKPTMAETDIPEIELEDNIWSWDETAPNNIITINGKPFDFDSEKPLSYYKLEEVPNTYVVRIKAVDKAGNVTEETHTIGEKPFDLTATLKKQVITADELTTITELIDVPKHAKVDILETSISDKGEVTTTIVLTDIFGRQTTQVLTAKLASNQDSSITAELTKQIFKKDELNDITQILNLPKDVSATLIRPITVPDSSKPEQVTARVRLFRNGKVNEKDFTFTVVSDKHLNATLRKETINISETYDLNGLLELPEGITASWSVPIAYGKKGKVTFKVILKDQYGQSVEKEFTVTVLEEQLPKTNHEDNSKTTNKIPKISTEDAGAQKARDIQSDSETTDTHNESALQEQEQYQINAPKMNLSQEVNYRKTSEFPVQLSTSKKLPKTGGESAFWNVLVGLGLLMMSRLAFSLSKRNKKE</sequence>
<dbReference type="PANTHER" id="PTHR43806:SF11">
    <property type="entry name" value="CEREVISIN-RELATED"/>
    <property type="match status" value="1"/>
</dbReference>
<feature type="region of interest" description="Disordered" evidence="10">
    <location>
        <begin position="1553"/>
        <end position="1598"/>
    </location>
</feature>
<comment type="similarity">
    <text evidence="1 8 9">Belongs to the peptidase S8 family.</text>
</comment>
<evidence type="ECO:0000256" key="8">
    <source>
        <dbReference type="PROSITE-ProRule" id="PRU01240"/>
    </source>
</evidence>
<dbReference type="NCBIfam" id="TIGR01167">
    <property type="entry name" value="LPXTG_anchor"/>
    <property type="match status" value="1"/>
</dbReference>
<dbReference type="PROSITE" id="PS51892">
    <property type="entry name" value="SUBTILASE"/>
    <property type="match status" value="1"/>
</dbReference>
<evidence type="ECO:0000256" key="11">
    <source>
        <dbReference type="SAM" id="Phobius"/>
    </source>
</evidence>
<evidence type="ECO:0000256" key="4">
    <source>
        <dbReference type="ARBA" id="ARBA00022670"/>
    </source>
</evidence>
<dbReference type="InterPro" id="IPR000209">
    <property type="entry name" value="Peptidase_S8/S53_dom"/>
</dbReference>
<feature type="signal peptide" evidence="12">
    <location>
        <begin position="1"/>
        <end position="25"/>
    </location>
</feature>
<dbReference type="Gene3D" id="2.60.40.1710">
    <property type="entry name" value="Subtilisin-like superfamily"/>
    <property type="match status" value="1"/>
</dbReference>
<comment type="caution">
    <text evidence="16">The sequence shown here is derived from an EMBL/GenBank/DDBJ whole genome shotgun (WGS) entry which is preliminary data.</text>
</comment>
<keyword evidence="6 8" id="KW-0378">Hydrolase</keyword>
<keyword evidence="4 8" id="KW-0645">Protease</keyword>
<keyword evidence="11" id="KW-0472">Membrane</keyword>
<evidence type="ECO:0000256" key="7">
    <source>
        <dbReference type="ARBA" id="ARBA00022825"/>
    </source>
</evidence>
<evidence type="ECO:0000259" key="14">
    <source>
        <dbReference type="Pfam" id="PF02225"/>
    </source>
</evidence>
<feature type="domain" description="C5a peptidase/Subtilisin-like protease SBT2-like Fn3-like" evidence="15">
    <location>
        <begin position="581"/>
        <end position="709"/>
    </location>
</feature>